<dbReference type="GO" id="GO:0016706">
    <property type="term" value="F:2-oxoglutarate-dependent dioxygenase activity"/>
    <property type="evidence" value="ECO:0007669"/>
    <property type="project" value="UniProtKB-ARBA"/>
</dbReference>
<evidence type="ECO:0000256" key="1">
    <source>
        <dbReference type="ARBA" id="ARBA00008056"/>
    </source>
</evidence>
<comment type="caution">
    <text evidence="8">The sequence shown here is derived from an EMBL/GenBank/DDBJ whole genome shotgun (WGS) entry which is preliminary data.</text>
</comment>
<dbReference type="FunFam" id="2.60.120.330:FF:000022">
    <property type="entry name" value="Probable 2-oxoglutarate-dependent dioxygenase AOP1.2"/>
    <property type="match status" value="1"/>
</dbReference>
<dbReference type="Proteomes" id="UP001630127">
    <property type="component" value="Unassembled WGS sequence"/>
</dbReference>
<dbReference type="GO" id="GO:0009805">
    <property type="term" value="P:coumarin biosynthetic process"/>
    <property type="evidence" value="ECO:0007669"/>
    <property type="project" value="UniProtKB-ARBA"/>
</dbReference>
<proteinExistence type="inferred from homology"/>
<dbReference type="InterPro" id="IPR026992">
    <property type="entry name" value="DIOX_N"/>
</dbReference>
<dbReference type="GO" id="GO:0046872">
    <property type="term" value="F:metal ion binding"/>
    <property type="evidence" value="ECO:0007669"/>
    <property type="project" value="UniProtKB-KW"/>
</dbReference>
<evidence type="ECO:0000259" key="7">
    <source>
        <dbReference type="PROSITE" id="PS51471"/>
    </source>
</evidence>
<dbReference type="InterPro" id="IPR027443">
    <property type="entry name" value="IPNS-like_sf"/>
</dbReference>
<dbReference type="GO" id="GO:0002238">
    <property type="term" value="P:response to molecule of fungal origin"/>
    <property type="evidence" value="ECO:0007669"/>
    <property type="project" value="UniProtKB-ARBA"/>
</dbReference>
<dbReference type="PROSITE" id="PS51471">
    <property type="entry name" value="FE2OG_OXY"/>
    <property type="match status" value="1"/>
</dbReference>
<protein>
    <recommendedName>
        <fullName evidence="7">Fe2OG dioxygenase domain-containing protein</fullName>
    </recommendedName>
</protein>
<evidence type="ECO:0000313" key="9">
    <source>
        <dbReference type="Proteomes" id="UP001630127"/>
    </source>
</evidence>
<dbReference type="AlphaFoldDB" id="A0ABD2ZFJ6"/>
<accession>A0ABD2ZFJ6</accession>
<feature type="domain" description="Fe2OG dioxygenase" evidence="7">
    <location>
        <begin position="162"/>
        <end position="265"/>
    </location>
</feature>
<sequence length="329" mass="37145">MASQPISNLPIIDLTKDNLKPGTISWLESCASVRHALEEYGCFVAIYDQVSSQLNKQVFDSLVDLFDLPIETKTRNTSNIMFNGYVGQLPHAPLHESMGIPHATTLESVQSFTNLMWPSGNDQFCNAMLSYAKQVLELEKLVDKMVFESYGAEKHFEKHVESTTYLLRPIKYRAAKEGLENGKIGSNVHTDKGFLAILHQSQFNALQVQSREGKWITVDFPPESFVVMAGEAYEAWSNGRIYSPKHQGIMKGDKPRYCVALFPFNEGIVETPEELVDQEHPLQFKPFENIGLVRYYLSGTTDMTESTTNQCLITGTLVEEIEQYLSILN</sequence>
<evidence type="ECO:0000256" key="2">
    <source>
        <dbReference type="ARBA" id="ARBA00022723"/>
    </source>
</evidence>
<keyword evidence="4 6" id="KW-0408">Iron</keyword>
<dbReference type="SUPFAM" id="SSF51197">
    <property type="entry name" value="Clavaminate synthase-like"/>
    <property type="match status" value="1"/>
</dbReference>
<comment type="similarity">
    <text evidence="1 6">Belongs to the iron/ascorbate-dependent oxidoreductase family.</text>
</comment>
<keyword evidence="2 6" id="KW-0479">Metal-binding</keyword>
<dbReference type="InterPro" id="IPR050231">
    <property type="entry name" value="Iron_ascorbate_oxido_reductase"/>
</dbReference>
<comment type="function">
    <text evidence="5">Probable 2-oxoglutarate-dependent dioxygenase that may be involved in glucosinolates biosynthesis. May play a role in the production of aliphatic glucosinolates.</text>
</comment>
<gene>
    <name evidence="8" type="ORF">ACH5RR_023804</name>
</gene>
<evidence type="ECO:0000256" key="6">
    <source>
        <dbReference type="RuleBase" id="RU003682"/>
    </source>
</evidence>
<keyword evidence="9" id="KW-1185">Reference proteome</keyword>
<name>A0ABD2ZFJ6_9GENT</name>
<dbReference type="InterPro" id="IPR044861">
    <property type="entry name" value="IPNS-like_FE2OG_OXY"/>
</dbReference>
<organism evidence="8 9">
    <name type="scientific">Cinchona calisaya</name>
    <dbReference type="NCBI Taxonomy" id="153742"/>
    <lineage>
        <taxon>Eukaryota</taxon>
        <taxon>Viridiplantae</taxon>
        <taxon>Streptophyta</taxon>
        <taxon>Embryophyta</taxon>
        <taxon>Tracheophyta</taxon>
        <taxon>Spermatophyta</taxon>
        <taxon>Magnoliopsida</taxon>
        <taxon>eudicotyledons</taxon>
        <taxon>Gunneridae</taxon>
        <taxon>Pentapetalae</taxon>
        <taxon>asterids</taxon>
        <taxon>lamiids</taxon>
        <taxon>Gentianales</taxon>
        <taxon>Rubiaceae</taxon>
        <taxon>Cinchonoideae</taxon>
        <taxon>Cinchoneae</taxon>
        <taxon>Cinchona</taxon>
    </lineage>
</organism>
<evidence type="ECO:0000256" key="3">
    <source>
        <dbReference type="ARBA" id="ARBA00023002"/>
    </source>
</evidence>
<dbReference type="PANTHER" id="PTHR47990">
    <property type="entry name" value="2-OXOGLUTARATE (2OG) AND FE(II)-DEPENDENT OXYGENASE SUPERFAMILY PROTEIN-RELATED"/>
    <property type="match status" value="1"/>
</dbReference>
<evidence type="ECO:0000313" key="8">
    <source>
        <dbReference type="EMBL" id="KAL3516902.1"/>
    </source>
</evidence>
<dbReference type="Gene3D" id="2.60.120.330">
    <property type="entry name" value="B-lactam Antibiotic, Isopenicillin N Synthase, Chain"/>
    <property type="match status" value="1"/>
</dbReference>
<dbReference type="Pfam" id="PF03171">
    <property type="entry name" value="2OG-FeII_Oxy"/>
    <property type="match status" value="1"/>
</dbReference>
<dbReference type="EMBL" id="JBJUIK010000010">
    <property type="protein sequence ID" value="KAL3516902.1"/>
    <property type="molecule type" value="Genomic_DNA"/>
</dbReference>
<reference evidence="8 9" key="1">
    <citation type="submission" date="2024-11" db="EMBL/GenBank/DDBJ databases">
        <title>A near-complete genome assembly of Cinchona calisaya.</title>
        <authorList>
            <person name="Lian D.C."/>
            <person name="Zhao X.W."/>
            <person name="Wei L."/>
        </authorList>
    </citation>
    <scope>NUCLEOTIDE SEQUENCE [LARGE SCALE GENOMIC DNA]</scope>
    <source>
        <tissue evidence="8">Nenye</tissue>
    </source>
</reference>
<dbReference type="InterPro" id="IPR005123">
    <property type="entry name" value="Oxoglu/Fe-dep_dioxygenase_dom"/>
</dbReference>
<evidence type="ECO:0000256" key="4">
    <source>
        <dbReference type="ARBA" id="ARBA00023004"/>
    </source>
</evidence>
<dbReference type="Pfam" id="PF14226">
    <property type="entry name" value="DIOX_N"/>
    <property type="match status" value="1"/>
</dbReference>
<evidence type="ECO:0000256" key="5">
    <source>
        <dbReference type="ARBA" id="ARBA00057022"/>
    </source>
</evidence>
<keyword evidence="3 6" id="KW-0560">Oxidoreductase</keyword>